<dbReference type="PANTHER" id="PTHR25465">
    <property type="entry name" value="B-BOX DOMAIN CONTAINING"/>
    <property type="match status" value="1"/>
</dbReference>
<evidence type="ECO:0000256" key="6">
    <source>
        <dbReference type="PROSITE-ProRule" id="PRU00024"/>
    </source>
</evidence>
<dbReference type="SUPFAM" id="SSF57850">
    <property type="entry name" value="RING/U-box"/>
    <property type="match status" value="1"/>
</dbReference>
<dbReference type="CDD" id="cd19769">
    <property type="entry name" value="Bbox2_TRIM16-like"/>
    <property type="match status" value="1"/>
</dbReference>
<dbReference type="GO" id="GO:0008270">
    <property type="term" value="F:zinc ion binding"/>
    <property type="evidence" value="ECO:0007669"/>
    <property type="project" value="UniProtKB-KW"/>
</dbReference>
<evidence type="ECO:0000259" key="10">
    <source>
        <dbReference type="PROSITE" id="PS50188"/>
    </source>
</evidence>
<dbReference type="Proteomes" id="UP000504632">
    <property type="component" value="Chromosome 7"/>
</dbReference>
<dbReference type="Gene3D" id="2.60.120.920">
    <property type="match status" value="1"/>
</dbReference>
<dbReference type="SUPFAM" id="SSF57845">
    <property type="entry name" value="B-box zinc-binding domain"/>
    <property type="match status" value="1"/>
</dbReference>
<dbReference type="CDD" id="cd13733">
    <property type="entry name" value="SPRY_PRY_C-I_1"/>
    <property type="match status" value="1"/>
</dbReference>
<dbReference type="PRINTS" id="PR01407">
    <property type="entry name" value="BUTYPHLNCDUF"/>
</dbReference>
<accession>A0A6J2VQ41</accession>
<evidence type="ECO:0000256" key="5">
    <source>
        <dbReference type="ARBA" id="ARBA00022859"/>
    </source>
</evidence>
<dbReference type="GO" id="GO:0005737">
    <property type="term" value="C:cytoplasm"/>
    <property type="evidence" value="ECO:0007669"/>
    <property type="project" value="UniProtKB-ARBA"/>
</dbReference>
<evidence type="ECO:0000259" key="8">
    <source>
        <dbReference type="PROSITE" id="PS50089"/>
    </source>
</evidence>
<dbReference type="SMART" id="SM00449">
    <property type="entry name" value="SPRY"/>
    <property type="match status" value="1"/>
</dbReference>
<dbReference type="SMART" id="SM00336">
    <property type="entry name" value="BBOX"/>
    <property type="match status" value="2"/>
</dbReference>
<evidence type="ECO:0000256" key="4">
    <source>
        <dbReference type="ARBA" id="ARBA00022833"/>
    </source>
</evidence>
<feature type="domain" description="RING-type" evidence="8">
    <location>
        <begin position="15"/>
        <end position="55"/>
    </location>
</feature>
<gene>
    <name evidence="12" type="primary">LOC115816260</name>
</gene>
<organism evidence="11 12">
    <name type="scientific">Chanos chanos</name>
    <name type="common">Milkfish</name>
    <name type="synonym">Mugil chanos</name>
    <dbReference type="NCBI Taxonomy" id="29144"/>
    <lineage>
        <taxon>Eukaryota</taxon>
        <taxon>Metazoa</taxon>
        <taxon>Chordata</taxon>
        <taxon>Craniata</taxon>
        <taxon>Vertebrata</taxon>
        <taxon>Euteleostomi</taxon>
        <taxon>Actinopterygii</taxon>
        <taxon>Neopterygii</taxon>
        <taxon>Teleostei</taxon>
        <taxon>Ostariophysi</taxon>
        <taxon>Gonorynchiformes</taxon>
        <taxon>Chanidae</taxon>
        <taxon>Chanos</taxon>
    </lineage>
</organism>
<keyword evidence="2" id="KW-0479">Metal-binding</keyword>
<feature type="domain" description="B box-type" evidence="9">
    <location>
        <begin position="145"/>
        <end position="185"/>
    </location>
</feature>
<dbReference type="InterPro" id="IPR027370">
    <property type="entry name" value="Znf-RING_euk"/>
</dbReference>
<dbReference type="InterPro" id="IPR051051">
    <property type="entry name" value="E3_ubiq-ligase_TRIM/RNF"/>
</dbReference>
<keyword evidence="5" id="KW-0391">Immunity</keyword>
<dbReference type="InterPro" id="IPR003879">
    <property type="entry name" value="Butyrophylin_SPRY"/>
</dbReference>
<dbReference type="InterPro" id="IPR006574">
    <property type="entry name" value="PRY"/>
</dbReference>
<keyword evidence="1" id="KW-0399">Innate immunity</keyword>
<dbReference type="OrthoDB" id="6270329at2759"/>
<feature type="domain" description="B30.2/SPRY" evidence="10">
    <location>
        <begin position="344"/>
        <end position="540"/>
    </location>
</feature>
<feature type="coiled-coil region" evidence="7">
    <location>
        <begin position="246"/>
        <end position="292"/>
    </location>
</feature>
<dbReference type="PROSITE" id="PS50188">
    <property type="entry name" value="B302_SPRY"/>
    <property type="match status" value="1"/>
</dbReference>
<dbReference type="GO" id="GO:0045087">
    <property type="term" value="P:innate immune response"/>
    <property type="evidence" value="ECO:0007669"/>
    <property type="project" value="UniProtKB-KW"/>
</dbReference>
<dbReference type="Gene3D" id="3.30.160.60">
    <property type="entry name" value="Classic Zinc Finger"/>
    <property type="match status" value="1"/>
</dbReference>
<dbReference type="InterPro" id="IPR017907">
    <property type="entry name" value="Znf_RING_CS"/>
</dbReference>
<dbReference type="Pfam" id="PF00622">
    <property type="entry name" value="SPRY"/>
    <property type="match status" value="1"/>
</dbReference>
<dbReference type="Gene3D" id="3.30.40.10">
    <property type="entry name" value="Zinc/RING finger domain, C3HC4 (zinc finger)"/>
    <property type="match status" value="1"/>
</dbReference>
<dbReference type="AlphaFoldDB" id="A0A6J2VQ41"/>
<dbReference type="Pfam" id="PF13445">
    <property type="entry name" value="zf-RING_UBOX"/>
    <property type="match status" value="1"/>
</dbReference>
<dbReference type="Gene3D" id="4.10.830.40">
    <property type="match status" value="1"/>
</dbReference>
<evidence type="ECO:0000259" key="9">
    <source>
        <dbReference type="PROSITE" id="PS50119"/>
    </source>
</evidence>
<proteinExistence type="predicted"/>
<evidence type="ECO:0000256" key="3">
    <source>
        <dbReference type="ARBA" id="ARBA00022771"/>
    </source>
</evidence>
<dbReference type="InterPro" id="IPR003877">
    <property type="entry name" value="SPRY_dom"/>
</dbReference>
<dbReference type="PANTHER" id="PTHR25465:SF32">
    <property type="entry name" value="BLOODTHIRSTY-RELATED GENE FAMILY, MEMBER 16 ISOFORM X1-RELATED"/>
    <property type="match status" value="1"/>
</dbReference>
<keyword evidence="11" id="KW-1185">Reference proteome</keyword>
<dbReference type="FunFam" id="2.60.120.920:FF:000004">
    <property type="entry name" value="Butyrophilin subfamily 1 member A1"/>
    <property type="match status" value="1"/>
</dbReference>
<dbReference type="Pfam" id="PF13765">
    <property type="entry name" value="PRY"/>
    <property type="match status" value="1"/>
</dbReference>
<dbReference type="InterPro" id="IPR001870">
    <property type="entry name" value="B30.2/SPRY"/>
</dbReference>
<dbReference type="GeneID" id="115816260"/>
<dbReference type="PROSITE" id="PS50089">
    <property type="entry name" value="ZF_RING_2"/>
    <property type="match status" value="1"/>
</dbReference>
<evidence type="ECO:0000256" key="1">
    <source>
        <dbReference type="ARBA" id="ARBA00022588"/>
    </source>
</evidence>
<evidence type="ECO:0000256" key="2">
    <source>
        <dbReference type="ARBA" id="ARBA00022723"/>
    </source>
</evidence>
<dbReference type="InterPro" id="IPR058030">
    <property type="entry name" value="TRIM8/14/16/25/29/45/65_CC"/>
</dbReference>
<dbReference type="InterPro" id="IPR013083">
    <property type="entry name" value="Znf_RING/FYVE/PHD"/>
</dbReference>
<evidence type="ECO:0000256" key="7">
    <source>
        <dbReference type="SAM" id="Coils"/>
    </source>
</evidence>
<name>A0A6J2VQ41_CHACN</name>
<dbReference type="SMART" id="SM00184">
    <property type="entry name" value="RING"/>
    <property type="match status" value="1"/>
</dbReference>
<dbReference type="RefSeq" id="XP_030635085.1">
    <property type="nucleotide sequence ID" value="XM_030779225.1"/>
</dbReference>
<protein>
    <submittedName>
        <fullName evidence="12">E3 ubiquitin-protein ligase TRIM39-like</fullName>
    </submittedName>
</protein>
<dbReference type="InterPro" id="IPR013320">
    <property type="entry name" value="ConA-like_dom_sf"/>
</dbReference>
<dbReference type="InterPro" id="IPR000315">
    <property type="entry name" value="Znf_B-box"/>
</dbReference>
<dbReference type="PROSITE" id="PS00518">
    <property type="entry name" value="ZF_RING_1"/>
    <property type="match status" value="1"/>
</dbReference>
<keyword evidence="3 6" id="KW-0863">Zinc-finger</keyword>
<dbReference type="InterPro" id="IPR043136">
    <property type="entry name" value="B30.2/SPRY_sf"/>
</dbReference>
<dbReference type="InParanoid" id="A0A6J2VQ41"/>
<dbReference type="InterPro" id="IPR001841">
    <property type="entry name" value="Znf_RING"/>
</dbReference>
<dbReference type="PROSITE" id="PS50119">
    <property type="entry name" value="ZF_BBOX"/>
    <property type="match status" value="1"/>
</dbReference>
<evidence type="ECO:0000313" key="12">
    <source>
        <dbReference type="RefSeq" id="XP_030635085.1"/>
    </source>
</evidence>
<dbReference type="SUPFAM" id="SSF49899">
    <property type="entry name" value="Concanavalin A-like lectins/glucanases"/>
    <property type="match status" value="1"/>
</dbReference>
<keyword evidence="4" id="KW-0862">Zinc</keyword>
<sequence length="540" mass="61869">MSTPSSVLCEEQFQCSICLDVFTDPVSTPCGHNFCMDCIKGFWDDSEQCQCPLCKRDFEKRPDLSVNTFISALVSQFGTSSQEEGSYSSLRSNAKHNDVPCDFCSETKAVKSCLVCLTSYCETHLEPHQRVPALRRHKLIIPAQNLESICKKHERPFQRFCRDDQMCVCQFCTESDHKTHRTVSMEQEIGERKAQMRKTKAKVQQMIQDKLGKIKEIEHSVEMTKKSTEKEIADCVELFTALIQSIERGKTELLEVMEEKQKAAEKEAEEFIKELKQEISDLKRRDTELEQLSHTEDYFHLLQVSPSLCTLPQSKSWPDITIKTQLSVENLKSSFTQLDKLLNEEIGKIPEIKRKRIQLYAVNVTLDPDTAHPKLVLSNDGKQVFHRDTRQNLPDNPERFDQCIIVLGREGFSTGKFYYEVQVKGKTDWTLGIARESSNRKGRIITSPQNGFWTVLLRNGGTYSATEAPPVRLFLRQKPQKVGVFVDYEEGLVSFYDADTKSHIYSFTGQSFKEKLYPYLSPSLNHRGKNAAPLIITKVI</sequence>
<evidence type="ECO:0000313" key="11">
    <source>
        <dbReference type="Proteomes" id="UP000504632"/>
    </source>
</evidence>
<reference evidence="12" key="1">
    <citation type="submission" date="2025-08" db="UniProtKB">
        <authorList>
            <consortium name="RefSeq"/>
        </authorList>
    </citation>
    <scope>IDENTIFICATION</scope>
</reference>
<dbReference type="SMART" id="SM00589">
    <property type="entry name" value="PRY"/>
    <property type="match status" value="1"/>
</dbReference>
<dbReference type="Pfam" id="PF00643">
    <property type="entry name" value="zf-B_box"/>
    <property type="match status" value="1"/>
</dbReference>
<dbReference type="Pfam" id="PF25600">
    <property type="entry name" value="TRIM_CC"/>
    <property type="match status" value="1"/>
</dbReference>
<keyword evidence="7" id="KW-0175">Coiled coil</keyword>